<accession>A0ABR3R180</accession>
<feature type="transmembrane region" description="Helical" evidence="2">
    <location>
        <begin position="255"/>
        <end position="278"/>
    </location>
</feature>
<proteinExistence type="predicted"/>
<comment type="caution">
    <text evidence="3">The sequence shown here is derived from an EMBL/GenBank/DDBJ whole genome shotgun (WGS) entry which is preliminary data.</text>
</comment>
<feature type="region of interest" description="Disordered" evidence="1">
    <location>
        <begin position="132"/>
        <end position="157"/>
    </location>
</feature>
<keyword evidence="2" id="KW-0472">Membrane</keyword>
<keyword evidence="4" id="KW-1185">Reference proteome</keyword>
<keyword evidence="2" id="KW-0812">Transmembrane</keyword>
<dbReference type="EMBL" id="JAKIXB020000024">
    <property type="protein sequence ID" value="KAL1598147.1"/>
    <property type="molecule type" value="Genomic_DNA"/>
</dbReference>
<protein>
    <submittedName>
        <fullName evidence="3">Uncharacterized protein</fullName>
    </submittedName>
</protein>
<evidence type="ECO:0000256" key="1">
    <source>
        <dbReference type="SAM" id="MobiDB-lite"/>
    </source>
</evidence>
<dbReference type="Proteomes" id="UP001521222">
    <property type="component" value="Unassembled WGS sequence"/>
</dbReference>
<gene>
    <name evidence="3" type="ORF">SLS59_007157</name>
</gene>
<reference evidence="3 4" key="1">
    <citation type="submission" date="2024-02" db="EMBL/GenBank/DDBJ databases">
        <title>De novo assembly and annotation of 12 fungi associated with fruit tree decline syndrome in Ontario, Canada.</title>
        <authorList>
            <person name="Sulman M."/>
            <person name="Ellouze W."/>
            <person name="Ilyukhin E."/>
        </authorList>
    </citation>
    <scope>NUCLEOTIDE SEQUENCE [LARGE SCALE GENOMIC DNA]</scope>
    <source>
        <strain evidence="3 4">M97-236</strain>
    </source>
</reference>
<sequence length="286" mass="30944">MARLSAEHFRSNVAMSTPISTRTSGRFRDIFKPHRSTSSVSPKTLTKSPPVAFEAVDSPSSDGDYFQAVAQPSVRKVDDEVETSAKTEGSMSESNQAAFGAFGAFGGVQASGGVMLDQIIFDSEPDRKFEVEGAGALSSSTPVQDDVVPQRNDRDRQKSYASNIFDDKDCLSAGIREYVESKIAEAFHKHSCDCPVRAPLHIMATFEVNNSDIVSQGPSLKRIPTNLPLLHDCKPIGPVVLKDSTTTSSAQLGIIYVYAFFVIFKALAGPGPLFIVLWRMCIALAS</sequence>
<evidence type="ECO:0000313" key="3">
    <source>
        <dbReference type="EMBL" id="KAL1598147.1"/>
    </source>
</evidence>
<name>A0ABR3R180_9PLEO</name>
<evidence type="ECO:0000313" key="4">
    <source>
        <dbReference type="Proteomes" id="UP001521222"/>
    </source>
</evidence>
<evidence type="ECO:0000256" key="2">
    <source>
        <dbReference type="SAM" id="Phobius"/>
    </source>
</evidence>
<keyword evidence="2" id="KW-1133">Transmembrane helix</keyword>
<organism evidence="3 4">
    <name type="scientific">Nothophoma quercina</name>
    <dbReference type="NCBI Taxonomy" id="749835"/>
    <lineage>
        <taxon>Eukaryota</taxon>
        <taxon>Fungi</taxon>
        <taxon>Dikarya</taxon>
        <taxon>Ascomycota</taxon>
        <taxon>Pezizomycotina</taxon>
        <taxon>Dothideomycetes</taxon>
        <taxon>Pleosporomycetidae</taxon>
        <taxon>Pleosporales</taxon>
        <taxon>Pleosporineae</taxon>
        <taxon>Didymellaceae</taxon>
        <taxon>Nothophoma</taxon>
    </lineage>
</organism>